<dbReference type="Proteomes" id="UP000283090">
    <property type="component" value="Unassembled WGS sequence"/>
</dbReference>
<accession>A0A437A2P3</accession>
<feature type="region of interest" description="Disordered" evidence="1">
    <location>
        <begin position="1"/>
        <end position="28"/>
    </location>
</feature>
<name>A0A437A2P3_ARTFL</name>
<dbReference type="AlphaFoldDB" id="A0A437A2P3"/>
<evidence type="ECO:0000313" key="3">
    <source>
        <dbReference type="Proteomes" id="UP000283090"/>
    </source>
</evidence>
<evidence type="ECO:0000256" key="1">
    <source>
        <dbReference type="SAM" id="MobiDB-lite"/>
    </source>
</evidence>
<dbReference type="GeneID" id="93586043"/>
<sequence>MTTSTVPPLQLPSSLAPAVSIPTSPDRLVKPKDLSLQLSVNLKEQLENPLPSPLLKAPPSAPTESEKIDWKVLNLFPNPPTQQTVYKQAANRHAALQEALQSLEVRDPSLAGSEDIYISERRLKEKRPNPMNQKYQPPITREKRQRSQFTIDNIHARPESDTIPMDQLPQLIMKYRTRESESPVGEIRRVHGRQRNIESKINAALPSAVIFR</sequence>
<organism evidence="2 3">
    <name type="scientific">Arthrobotrys flagrans</name>
    <name type="common">Nematode-trapping fungus</name>
    <name type="synonym">Trichothecium flagrans</name>
    <dbReference type="NCBI Taxonomy" id="97331"/>
    <lineage>
        <taxon>Eukaryota</taxon>
        <taxon>Fungi</taxon>
        <taxon>Dikarya</taxon>
        <taxon>Ascomycota</taxon>
        <taxon>Pezizomycotina</taxon>
        <taxon>Orbiliomycetes</taxon>
        <taxon>Orbiliales</taxon>
        <taxon>Orbiliaceae</taxon>
        <taxon>Arthrobotrys</taxon>
    </lineage>
</organism>
<feature type="compositionally biased region" description="Low complexity" evidence="1">
    <location>
        <begin position="1"/>
        <end position="20"/>
    </location>
</feature>
<proteinExistence type="predicted"/>
<evidence type="ECO:0000313" key="2">
    <source>
        <dbReference type="EMBL" id="RVD85409.1"/>
    </source>
</evidence>
<gene>
    <name evidence="2" type="ORF">DFL_003732</name>
</gene>
<comment type="caution">
    <text evidence="2">The sequence shown here is derived from an EMBL/GenBank/DDBJ whole genome shotgun (WGS) entry which is preliminary data.</text>
</comment>
<dbReference type="EMBL" id="SAEB01000006">
    <property type="protein sequence ID" value="RVD85409.1"/>
    <property type="molecule type" value="Genomic_DNA"/>
</dbReference>
<dbReference type="VEuPathDB" id="FungiDB:DFL_003732"/>
<reference evidence="2 3" key="1">
    <citation type="submission" date="2019-01" db="EMBL/GenBank/DDBJ databases">
        <title>Intercellular communication is required for trap formation in the nematode-trapping fungus Duddingtonia flagrans.</title>
        <authorList>
            <person name="Youssar L."/>
            <person name="Wernet V."/>
            <person name="Hensel N."/>
            <person name="Hildebrandt H.-G."/>
            <person name="Fischer R."/>
        </authorList>
    </citation>
    <scope>NUCLEOTIDE SEQUENCE [LARGE SCALE GENOMIC DNA]</scope>
    <source>
        <strain evidence="2 3">CBS H-5679</strain>
    </source>
</reference>
<dbReference type="RefSeq" id="XP_067490953.1">
    <property type="nucleotide sequence ID" value="XM_067632712.1"/>
</dbReference>
<protein>
    <submittedName>
        <fullName evidence="2">Uncharacterized protein</fullName>
    </submittedName>
</protein>
<keyword evidence="3" id="KW-1185">Reference proteome</keyword>
<dbReference type="OrthoDB" id="10556974at2759"/>